<reference evidence="1" key="1">
    <citation type="journal article" date="2020" name="Stud. Mycol.">
        <title>101 Dothideomycetes genomes: a test case for predicting lifestyles and emergence of pathogens.</title>
        <authorList>
            <person name="Haridas S."/>
            <person name="Albert R."/>
            <person name="Binder M."/>
            <person name="Bloem J."/>
            <person name="Labutti K."/>
            <person name="Salamov A."/>
            <person name="Andreopoulos B."/>
            <person name="Baker S."/>
            <person name="Barry K."/>
            <person name="Bills G."/>
            <person name="Bluhm B."/>
            <person name="Cannon C."/>
            <person name="Castanera R."/>
            <person name="Culley D."/>
            <person name="Daum C."/>
            <person name="Ezra D."/>
            <person name="Gonzalez J."/>
            <person name="Henrissat B."/>
            <person name="Kuo A."/>
            <person name="Liang C."/>
            <person name="Lipzen A."/>
            <person name="Lutzoni F."/>
            <person name="Magnuson J."/>
            <person name="Mondo S."/>
            <person name="Nolan M."/>
            <person name="Ohm R."/>
            <person name="Pangilinan J."/>
            <person name="Park H.-J."/>
            <person name="Ramirez L."/>
            <person name="Alfaro M."/>
            <person name="Sun H."/>
            <person name="Tritt A."/>
            <person name="Yoshinaga Y."/>
            <person name="Zwiers L.-H."/>
            <person name="Turgeon B."/>
            <person name="Goodwin S."/>
            <person name="Spatafora J."/>
            <person name="Crous P."/>
            <person name="Grigoriev I."/>
        </authorList>
    </citation>
    <scope>NUCLEOTIDE SEQUENCE</scope>
    <source>
        <strain evidence="1">CBS 116435</strain>
    </source>
</reference>
<dbReference type="InterPro" id="IPR036047">
    <property type="entry name" value="F-box-like_dom_sf"/>
</dbReference>
<evidence type="ECO:0000313" key="1">
    <source>
        <dbReference type="EMBL" id="KAF2717986.1"/>
    </source>
</evidence>
<dbReference type="SUPFAM" id="SSF81383">
    <property type="entry name" value="F-box domain"/>
    <property type="match status" value="1"/>
</dbReference>
<dbReference type="OrthoDB" id="3641288at2759"/>
<sequence length="302" mass="34020">MATHGRDGSSWTPVADSHSYLDSQSHQTATHPVEIPNHQSRRHQCLSVGCAISRVFATTELHELILSFLTTDHILPLRLTAKGWNQIILTSPCLRLHLFVRPRWRHDPTDFELVPFCTPGLEFKRGELVHMGQWVTVTMTLDAARRISPPGRPALRRRSRSVFESLCIGVCAEDAVSQTTGSEPNEPEIQPLSTEGLYISQPPITCIQAVGHHRMEVATPSDSSESNFNEGEMMDLETDEIPYAKLSCHTGITLGFLAETAQMILEKRQDSQTITYRTIISFAKYEPRRDKRSSSQRVDIME</sequence>
<keyword evidence="2" id="KW-1185">Reference proteome</keyword>
<protein>
    <recommendedName>
        <fullName evidence="3">F-box domain-containing protein</fullName>
    </recommendedName>
</protein>
<name>A0A9P4Q445_9PEZI</name>
<accession>A0A9P4Q445</accession>
<dbReference type="Proteomes" id="UP000799441">
    <property type="component" value="Unassembled WGS sequence"/>
</dbReference>
<dbReference type="EMBL" id="MU003832">
    <property type="protein sequence ID" value="KAF2717986.1"/>
    <property type="molecule type" value="Genomic_DNA"/>
</dbReference>
<proteinExistence type="predicted"/>
<gene>
    <name evidence="1" type="ORF">K431DRAFT_231778</name>
</gene>
<evidence type="ECO:0008006" key="3">
    <source>
        <dbReference type="Google" id="ProtNLM"/>
    </source>
</evidence>
<dbReference type="AlphaFoldDB" id="A0A9P4Q445"/>
<comment type="caution">
    <text evidence="1">The sequence shown here is derived from an EMBL/GenBank/DDBJ whole genome shotgun (WGS) entry which is preliminary data.</text>
</comment>
<organism evidence="1 2">
    <name type="scientific">Polychaeton citri CBS 116435</name>
    <dbReference type="NCBI Taxonomy" id="1314669"/>
    <lineage>
        <taxon>Eukaryota</taxon>
        <taxon>Fungi</taxon>
        <taxon>Dikarya</taxon>
        <taxon>Ascomycota</taxon>
        <taxon>Pezizomycotina</taxon>
        <taxon>Dothideomycetes</taxon>
        <taxon>Dothideomycetidae</taxon>
        <taxon>Capnodiales</taxon>
        <taxon>Capnodiaceae</taxon>
        <taxon>Polychaeton</taxon>
    </lineage>
</organism>
<evidence type="ECO:0000313" key="2">
    <source>
        <dbReference type="Proteomes" id="UP000799441"/>
    </source>
</evidence>